<dbReference type="GO" id="GO:0031267">
    <property type="term" value="F:small GTPase binding"/>
    <property type="evidence" value="ECO:0007669"/>
    <property type="project" value="InterPro"/>
</dbReference>
<dbReference type="InterPro" id="IPR000198">
    <property type="entry name" value="RhoGAP_dom"/>
</dbReference>
<evidence type="ECO:0000256" key="2">
    <source>
        <dbReference type="SAM" id="Coils"/>
    </source>
</evidence>
<dbReference type="Gene3D" id="1.20.58.90">
    <property type="match status" value="1"/>
</dbReference>
<evidence type="ECO:0000256" key="3">
    <source>
        <dbReference type="SAM" id="MobiDB-lite"/>
    </source>
</evidence>
<dbReference type="InterPro" id="IPR049041">
    <property type="entry name" value="RalBP1-like_Ral-bd"/>
</dbReference>
<dbReference type="PANTHER" id="PTHR12783">
    <property type="entry name" value="RALA BINDING PROTEIN 1 RALBP1"/>
    <property type="match status" value="1"/>
</dbReference>
<name>A0AA88HDL7_ARTSF</name>
<dbReference type="Proteomes" id="UP001187531">
    <property type="component" value="Unassembled WGS sequence"/>
</dbReference>
<dbReference type="AlphaFoldDB" id="A0AA88HDL7"/>
<dbReference type="Pfam" id="PF20924">
    <property type="entry name" value="RLIP76_Ral-bd"/>
    <property type="match status" value="1"/>
</dbReference>
<dbReference type="GO" id="GO:0007264">
    <property type="term" value="P:small GTPase-mediated signal transduction"/>
    <property type="evidence" value="ECO:0007669"/>
    <property type="project" value="InterPro"/>
</dbReference>
<dbReference type="Pfam" id="PF00620">
    <property type="entry name" value="RhoGAP"/>
    <property type="match status" value="1"/>
</dbReference>
<sequence>MDSISPDNEKNFPGLFGGGLKSSKMGADISSDESPRKDSSLLGKKDNKKDKGYAALEGDISPSEDPETKSPFKGKKKSFKFPAKKDKKSKEEAKSTLDRKADLLKALKEEEEREKERKQKLKEAKRAEKELKKKQEKIQSKEKLDAAELKKGEKSSKLDKKDEKKPERKEKSKDKSEKNKLNSKNKLLKKDKNKKKDCIDLSDETVFPVFGIPLYLSYERSKCHDGLELPLIVRECVDVIEENGLTIEGIYRSSGIKTKVTELRKSYNLRLPSKINEYDMPTIASVLKQYFRELPDSLLTQTLEESFESAALLKDETEQHRQLRLLIEKLPGVNKAVLSWLFVHMSHVIQNEKINKMNARNLCLVLHPTLNFSHRLIACFISNGGILFEGVQLRRYIPPLSGLGGKALTLPENLEEIEEELRKQESFLAEIHSELSVGIIWKHREEQLWEAQRIVTQLKRKLKTLTKQRDNPDNSITLSTTPSQLDGGEIRSLSSEVQEDSSKSLPEDLDDTSRDNDINDENVNLVEGEEESEVVKFTHQVREEDTVFTEEKTDEEISGDLPSEDEEDELSEEEYQKMILKELMGRIEVEVREEAVVDLRRRMLDLNETIGHLQEQLSDIRALHSSDNSDVSVDEDELDIELEERDQKILAEILRENRELEEMNEGIRQRIVQEQENCILAKVKLRFEAEKQFLVVG</sequence>
<accession>A0AA88HDL7</accession>
<proteinExistence type="predicted"/>
<feature type="coiled-coil region" evidence="2">
    <location>
        <begin position="650"/>
        <end position="677"/>
    </location>
</feature>
<organism evidence="5 6">
    <name type="scientific">Artemia franciscana</name>
    <name type="common">Brine shrimp</name>
    <name type="synonym">Artemia sanfranciscana</name>
    <dbReference type="NCBI Taxonomy" id="6661"/>
    <lineage>
        <taxon>Eukaryota</taxon>
        <taxon>Metazoa</taxon>
        <taxon>Ecdysozoa</taxon>
        <taxon>Arthropoda</taxon>
        <taxon>Crustacea</taxon>
        <taxon>Branchiopoda</taxon>
        <taxon>Anostraca</taxon>
        <taxon>Artemiidae</taxon>
        <taxon>Artemia</taxon>
    </lineage>
</organism>
<dbReference type="SMART" id="SM00324">
    <property type="entry name" value="RhoGAP"/>
    <property type="match status" value="1"/>
</dbReference>
<keyword evidence="1" id="KW-0343">GTPase activation</keyword>
<dbReference type="Gene3D" id="1.10.555.10">
    <property type="entry name" value="Rho GTPase activation protein"/>
    <property type="match status" value="1"/>
</dbReference>
<feature type="domain" description="Rho-GAP" evidence="4">
    <location>
        <begin position="212"/>
        <end position="408"/>
    </location>
</feature>
<protein>
    <recommendedName>
        <fullName evidence="4">Rho-GAP domain-containing protein</fullName>
    </recommendedName>
</protein>
<keyword evidence="2" id="KW-0175">Coiled coil</keyword>
<evidence type="ECO:0000256" key="1">
    <source>
        <dbReference type="ARBA" id="ARBA00022468"/>
    </source>
</evidence>
<gene>
    <name evidence="5" type="ORF">QYM36_018087</name>
</gene>
<feature type="compositionally biased region" description="Polar residues" evidence="3">
    <location>
        <begin position="473"/>
        <end position="484"/>
    </location>
</feature>
<dbReference type="EMBL" id="JAVRJZ010000091">
    <property type="protein sequence ID" value="KAK2703442.1"/>
    <property type="molecule type" value="Genomic_DNA"/>
</dbReference>
<feature type="region of interest" description="Disordered" evidence="3">
    <location>
        <begin position="1"/>
        <end position="187"/>
    </location>
</feature>
<feature type="compositionally biased region" description="Basic and acidic residues" evidence="3">
    <location>
        <begin position="500"/>
        <end position="517"/>
    </location>
</feature>
<comment type="caution">
    <text evidence="5">The sequence shown here is derived from an EMBL/GenBank/DDBJ whole genome shotgun (WGS) entry which is preliminary data.</text>
</comment>
<evidence type="ECO:0000313" key="5">
    <source>
        <dbReference type="EMBL" id="KAK2703442.1"/>
    </source>
</evidence>
<dbReference type="GO" id="GO:0005096">
    <property type="term" value="F:GTPase activator activity"/>
    <property type="evidence" value="ECO:0007669"/>
    <property type="project" value="UniProtKB-KW"/>
</dbReference>
<feature type="compositionally biased region" description="Basic and acidic residues" evidence="3">
    <location>
        <begin position="33"/>
        <end position="52"/>
    </location>
</feature>
<dbReference type="PROSITE" id="PS50238">
    <property type="entry name" value="RHOGAP"/>
    <property type="match status" value="1"/>
</dbReference>
<feature type="region of interest" description="Disordered" evidence="3">
    <location>
        <begin position="465"/>
        <end position="519"/>
    </location>
</feature>
<dbReference type="InterPro" id="IPR008936">
    <property type="entry name" value="Rho_GTPase_activation_prot"/>
</dbReference>
<feature type="region of interest" description="Disordered" evidence="3">
    <location>
        <begin position="548"/>
        <end position="570"/>
    </location>
</feature>
<evidence type="ECO:0000313" key="6">
    <source>
        <dbReference type="Proteomes" id="UP001187531"/>
    </source>
</evidence>
<feature type="compositionally biased region" description="Acidic residues" evidence="3">
    <location>
        <begin position="552"/>
        <end position="570"/>
    </location>
</feature>
<dbReference type="PANTHER" id="PTHR12783:SF5">
    <property type="entry name" value="RALA-BINDING PROTEIN 1"/>
    <property type="match status" value="1"/>
</dbReference>
<evidence type="ECO:0000259" key="4">
    <source>
        <dbReference type="PROSITE" id="PS50238"/>
    </source>
</evidence>
<reference evidence="5" key="1">
    <citation type="submission" date="2023-07" db="EMBL/GenBank/DDBJ databases">
        <title>Chromosome-level genome assembly of Artemia franciscana.</title>
        <authorList>
            <person name="Jo E."/>
        </authorList>
    </citation>
    <scope>NUCLEOTIDE SEQUENCE</scope>
    <source>
        <tissue evidence="5">Whole body</tissue>
    </source>
</reference>
<feature type="compositionally biased region" description="Basic and acidic residues" evidence="3">
    <location>
        <begin position="88"/>
        <end position="180"/>
    </location>
</feature>
<keyword evidence="6" id="KW-1185">Reference proteome</keyword>
<dbReference type="SUPFAM" id="SSF48350">
    <property type="entry name" value="GTPase activation domain, GAP"/>
    <property type="match status" value="1"/>
</dbReference>
<dbReference type="InterPro" id="IPR039767">
    <property type="entry name" value="RALBP1"/>
</dbReference>